<evidence type="ECO:0000313" key="2">
    <source>
        <dbReference type="EMBL" id="CAK7325871.1"/>
    </source>
</evidence>
<name>A0AAV1QVZ1_9ROSI</name>
<reference evidence="2 3" key="1">
    <citation type="submission" date="2024-01" db="EMBL/GenBank/DDBJ databases">
        <authorList>
            <person name="Waweru B."/>
        </authorList>
    </citation>
    <scope>NUCLEOTIDE SEQUENCE [LARGE SCALE GENOMIC DNA]</scope>
</reference>
<dbReference type="EMBL" id="CAWUPB010000850">
    <property type="protein sequence ID" value="CAK7325871.1"/>
    <property type="molecule type" value="Genomic_DNA"/>
</dbReference>
<accession>A0AAV1QVZ1</accession>
<feature type="region of interest" description="Disordered" evidence="1">
    <location>
        <begin position="1"/>
        <end position="30"/>
    </location>
</feature>
<proteinExistence type="predicted"/>
<keyword evidence="3" id="KW-1185">Reference proteome</keyword>
<dbReference type="AlphaFoldDB" id="A0AAV1QVZ1"/>
<evidence type="ECO:0000256" key="1">
    <source>
        <dbReference type="SAM" id="MobiDB-lite"/>
    </source>
</evidence>
<gene>
    <name evidence="2" type="ORF">DCAF_LOCUS3563</name>
</gene>
<sequence>MGVGNQKKRTRGDRFKKDSNFGKGQSSLPRLTRFSSTSVGDRIYLTQPSTSFLSDVSLLSNLTRTKNAVNVGCPIQRDLTSKVIERRYLKFIWDTSEEQHKIHMTS</sequence>
<evidence type="ECO:0000313" key="3">
    <source>
        <dbReference type="Proteomes" id="UP001314170"/>
    </source>
</evidence>
<dbReference type="Proteomes" id="UP001314170">
    <property type="component" value="Unassembled WGS sequence"/>
</dbReference>
<feature type="compositionally biased region" description="Basic residues" evidence="1">
    <location>
        <begin position="1"/>
        <end position="11"/>
    </location>
</feature>
<comment type="caution">
    <text evidence="2">The sequence shown here is derived from an EMBL/GenBank/DDBJ whole genome shotgun (WGS) entry which is preliminary data.</text>
</comment>
<organism evidence="2 3">
    <name type="scientific">Dovyalis caffra</name>
    <dbReference type="NCBI Taxonomy" id="77055"/>
    <lineage>
        <taxon>Eukaryota</taxon>
        <taxon>Viridiplantae</taxon>
        <taxon>Streptophyta</taxon>
        <taxon>Embryophyta</taxon>
        <taxon>Tracheophyta</taxon>
        <taxon>Spermatophyta</taxon>
        <taxon>Magnoliopsida</taxon>
        <taxon>eudicotyledons</taxon>
        <taxon>Gunneridae</taxon>
        <taxon>Pentapetalae</taxon>
        <taxon>rosids</taxon>
        <taxon>fabids</taxon>
        <taxon>Malpighiales</taxon>
        <taxon>Salicaceae</taxon>
        <taxon>Flacourtieae</taxon>
        <taxon>Dovyalis</taxon>
    </lineage>
</organism>
<protein>
    <submittedName>
        <fullName evidence="2">Uncharacterized protein</fullName>
    </submittedName>
</protein>